<dbReference type="InParanoid" id="E8R3X1"/>
<dbReference type="PRINTS" id="PR00625">
    <property type="entry name" value="JDOMAIN"/>
</dbReference>
<dbReference type="EMBL" id="CP002353">
    <property type="protein sequence ID" value="ADV63701.1"/>
    <property type="molecule type" value="Genomic_DNA"/>
</dbReference>
<dbReference type="RefSeq" id="WP_013565989.1">
    <property type="nucleotide sequence ID" value="NC_014962.1"/>
</dbReference>
<dbReference type="KEGG" id="ipa:Isop_3137"/>
<dbReference type="AlphaFoldDB" id="E8R3X1"/>
<dbReference type="STRING" id="575540.Isop_3137"/>
<evidence type="ECO:0000259" key="1">
    <source>
        <dbReference type="PROSITE" id="PS50076"/>
    </source>
</evidence>
<dbReference type="PROSITE" id="PS50076">
    <property type="entry name" value="DNAJ_2"/>
    <property type="match status" value="1"/>
</dbReference>
<dbReference type="InterPro" id="IPR050817">
    <property type="entry name" value="DjlA_DnaK_co-chaperone"/>
</dbReference>
<feature type="domain" description="J" evidence="1">
    <location>
        <begin position="7"/>
        <end position="68"/>
    </location>
</feature>
<dbReference type="HOGENOM" id="CLU_179219_0_0_0"/>
<sequence length="102" mass="11650">MSMSDFDPYALLGLPPDADEPTIRARYLALTRAHPPDRDPERFAQIKQAYDLVRDPERRLRALLLEFETSDSLAALRRDVQIQLSRRRLATAELLSLADLSS</sequence>
<dbReference type="SUPFAM" id="SSF46565">
    <property type="entry name" value="Chaperone J-domain"/>
    <property type="match status" value="1"/>
</dbReference>
<dbReference type="Pfam" id="PF00226">
    <property type="entry name" value="DnaJ"/>
    <property type="match status" value="1"/>
</dbReference>
<evidence type="ECO:0000313" key="2">
    <source>
        <dbReference type="EMBL" id="ADV63701.1"/>
    </source>
</evidence>
<gene>
    <name evidence="2" type="ordered locus">Isop_3137</name>
</gene>
<keyword evidence="2" id="KW-0346">Stress response</keyword>
<protein>
    <submittedName>
        <fullName evidence="2">Heat shock protein DnaJ domain protein</fullName>
    </submittedName>
</protein>
<organism evidence="2 3">
    <name type="scientific">Isosphaera pallida (strain ATCC 43644 / DSM 9630 / IS1B)</name>
    <dbReference type="NCBI Taxonomy" id="575540"/>
    <lineage>
        <taxon>Bacteria</taxon>
        <taxon>Pseudomonadati</taxon>
        <taxon>Planctomycetota</taxon>
        <taxon>Planctomycetia</taxon>
        <taxon>Isosphaerales</taxon>
        <taxon>Isosphaeraceae</taxon>
        <taxon>Isosphaera</taxon>
    </lineage>
</organism>
<name>E8R3X1_ISOPI</name>
<keyword evidence="3" id="KW-1185">Reference proteome</keyword>
<dbReference type="PANTHER" id="PTHR24074">
    <property type="entry name" value="CO-CHAPERONE PROTEIN DJLA"/>
    <property type="match status" value="1"/>
</dbReference>
<dbReference type="InterPro" id="IPR001623">
    <property type="entry name" value="DnaJ_domain"/>
</dbReference>
<proteinExistence type="predicted"/>
<dbReference type="eggNOG" id="COG0484">
    <property type="taxonomic scope" value="Bacteria"/>
</dbReference>
<reference key="1">
    <citation type="submission" date="2010-11" db="EMBL/GenBank/DDBJ databases">
        <title>The complete sequence of chromosome of Isophaera pallida ATCC 43644.</title>
        <authorList>
            <consortium name="US DOE Joint Genome Institute (JGI-PGF)"/>
            <person name="Lucas S."/>
            <person name="Copeland A."/>
            <person name="Lapidus A."/>
            <person name="Bruce D."/>
            <person name="Goodwin L."/>
            <person name="Pitluck S."/>
            <person name="Kyrpides N."/>
            <person name="Mavromatis K."/>
            <person name="Pagani I."/>
            <person name="Ivanova N."/>
            <person name="Saunders E."/>
            <person name="Brettin T."/>
            <person name="Detter J.C."/>
            <person name="Han C."/>
            <person name="Tapia R."/>
            <person name="Land M."/>
            <person name="Hauser L."/>
            <person name="Markowitz V."/>
            <person name="Cheng J.-F."/>
            <person name="Hugenholtz P."/>
            <person name="Woyke T."/>
            <person name="Wu D."/>
            <person name="Eisen J.A."/>
        </authorList>
    </citation>
    <scope>NUCLEOTIDE SEQUENCE</scope>
    <source>
        <strain>ATCC 43644</strain>
    </source>
</reference>
<reference evidence="2 3" key="2">
    <citation type="journal article" date="2011" name="Stand. Genomic Sci.">
        <title>Complete genome sequence of Isosphaera pallida type strain (IS1B).</title>
        <authorList>
            <consortium name="US DOE Joint Genome Institute (JGI-PGF)"/>
            <person name="Goker M."/>
            <person name="Cleland D."/>
            <person name="Saunders E."/>
            <person name="Lapidus A."/>
            <person name="Nolan M."/>
            <person name="Lucas S."/>
            <person name="Hammon N."/>
            <person name="Deshpande S."/>
            <person name="Cheng J.F."/>
            <person name="Tapia R."/>
            <person name="Han C."/>
            <person name="Goodwin L."/>
            <person name="Pitluck S."/>
            <person name="Liolios K."/>
            <person name="Pagani I."/>
            <person name="Ivanova N."/>
            <person name="Mavromatis K."/>
            <person name="Pati A."/>
            <person name="Chen A."/>
            <person name="Palaniappan K."/>
            <person name="Land M."/>
            <person name="Hauser L."/>
            <person name="Chang Y.J."/>
            <person name="Jeffries C.D."/>
            <person name="Detter J.C."/>
            <person name="Beck B."/>
            <person name="Woyke T."/>
            <person name="Bristow J."/>
            <person name="Eisen J.A."/>
            <person name="Markowitz V."/>
            <person name="Hugenholtz P."/>
            <person name="Kyrpides N.C."/>
            <person name="Klenk H.P."/>
        </authorList>
    </citation>
    <scope>NUCLEOTIDE SEQUENCE [LARGE SCALE GENOMIC DNA]</scope>
    <source>
        <strain evidence="3">ATCC 43644 / DSM 9630 / IS1B</strain>
    </source>
</reference>
<evidence type="ECO:0000313" key="3">
    <source>
        <dbReference type="Proteomes" id="UP000008631"/>
    </source>
</evidence>
<dbReference type="SMART" id="SM00271">
    <property type="entry name" value="DnaJ"/>
    <property type="match status" value="1"/>
</dbReference>
<accession>E8R3X1</accession>
<dbReference type="Gene3D" id="1.10.287.110">
    <property type="entry name" value="DnaJ domain"/>
    <property type="match status" value="1"/>
</dbReference>
<dbReference type="InterPro" id="IPR036869">
    <property type="entry name" value="J_dom_sf"/>
</dbReference>
<dbReference type="Proteomes" id="UP000008631">
    <property type="component" value="Chromosome"/>
</dbReference>
<dbReference type="CDD" id="cd06257">
    <property type="entry name" value="DnaJ"/>
    <property type="match status" value="1"/>
</dbReference>